<feature type="signal peptide" evidence="1">
    <location>
        <begin position="1"/>
        <end position="25"/>
    </location>
</feature>
<feature type="chain" id="PRO_5015133611" evidence="1">
    <location>
        <begin position="26"/>
        <end position="78"/>
    </location>
</feature>
<organism evidence="2 3">
    <name type="scientific">Parasponia andersonii</name>
    <name type="common">Sponia andersonii</name>
    <dbReference type="NCBI Taxonomy" id="3476"/>
    <lineage>
        <taxon>Eukaryota</taxon>
        <taxon>Viridiplantae</taxon>
        <taxon>Streptophyta</taxon>
        <taxon>Embryophyta</taxon>
        <taxon>Tracheophyta</taxon>
        <taxon>Spermatophyta</taxon>
        <taxon>Magnoliopsida</taxon>
        <taxon>eudicotyledons</taxon>
        <taxon>Gunneridae</taxon>
        <taxon>Pentapetalae</taxon>
        <taxon>rosids</taxon>
        <taxon>fabids</taxon>
        <taxon>Rosales</taxon>
        <taxon>Cannabaceae</taxon>
        <taxon>Parasponia</taxon>
    </lineage>
</organism>
<accession>A0A2P5BU84</accession>
<keyword evidence="1" id="KW-0732">Signal</keyword>
<evidence type="ECO:0000313" key="2">
    <source>
        <dbReference type="EMBL" id="PON52357.1"/>
    </source>
</evidence>
<reference evidence="3" key="1">
    <citation type="submission" date="2016-06" db="EMBL/GenBank/DDBJ databases">
        <title>Parallel loss of symbiosis genes in relatives of nitrogen-fixing non-legume Parasponia.</title>
        <authorList>
            <person name="Van Velzen R."/>
            <person name="Holmer R."/>
            <person name="Bu F."/>
            <person name="Rutten L."/>
            <person name="Van Zeijl A."/>
            <person name="Liu W."/>
            <person name="Santuari L."/>
            <person name="Cao Q."/>
            <person name="Sharma T."/>
            <person name="Shen D."/>
            <person name="Roswanjaya Y."/>
            <person name="Wardhani T."/>
            <person name="Kalhor M.S."/>
            <person name="Jansen J."/>
            <person name="Van den Hoogen J."/>
            <person name="Gungor B."/>
            <person name="Hartog M."/>
            <person name="Hontelez J."/>
            <person name="Verver J."/>
            <person name="Yang W.-C."/>
            <person name="Schijlen E."/>
            <person name="Repin R."/>
            <person name="Schilthuizen M."/>
            <person name="Schranz E."/>
            <person name="Heidstra R."/>
            <person name="Miyata K."/>
            <person name="Fedorova E."/>
            <person name="Kohlen W."/>
            <person name="Bisseling T."/>
            <person name="Smit S."/>
            <person name="Geurts R."/>
        </authorList>
    </citation>
    <scope>NUCLEOTIDE SEQUENCE [LARGE SCALE GENOMIC DNA]</scope>
    <source>
        <strain evidence="3">cv. WU1-14</strain>
    </source>
</reference>
<keyword evidence="3" id="KW-1185">Reference proteome</keyword>
<evidence type="ECO:0000256" key="1">
    <source>
        <dbReference type="SAM" id="SignalP"/>
    </source>
</evidence>
<gene>
    <name evidence="2" type="ORF">PanWU01x14_209930</name>
</gene>
<sequence>MSIPTYTMGLFKLLVTLYFDGVVVQMRKKDTLEKMVLKSKYFPYCSFLKAPLGSSPSYIKRSIVWGREVLNIGIRWRI</sequence>
<protein>
    <submittedName>
        <fullName evidence="2">Uncharacterized protein</fullName>
    </submittedName>
</protein>
<comment type="caution">
    <text evidence="2">The sequence shown here is derived from an EMBL/GenBank/DDBJ whole genome shotgun (WGS) entry which is preliminary data.</text>
</comment>
<evidence type="ECO:0000313" key="3">
    <source>
        <dbReference type="Proteomes" id="UP000237105"/>
    </source>
</evidence>
<dbReference type="Proteomes" id="UP000237105">
    <property type="component" value="Unassembled WGS sequence"/>
</dbReference>
<dbReference type="OrthoDB" id="1929473at2759"/>
<name>A0A2P5BU84_PARAD</name>
<dbReference type="EMBL" id="JXTB01000221">
    <property type="protein sequence ID" value="PON52357.1"/>
    <property type="molecule type" value="Genomic_DNA"/>
</dbReference>
<proteinExistence type="predicted"/>
<dbReference type="AlphaFoldDB" id="A0A2P5BU84"/>